<dbReference type="PANTHER" id="PTHR10166">
    <property type="entry name" value="VOLTAGE-DEPENDENT CALCIUM CHANNEL SUBUNIT ALPHA-2/DELTA-RELATED"/>
    <property type="match status" value="1"/>
</dbReference>
<dbReference type="GeneID" id="106816254"/>
<proteinExistence type="predicted"/>
<gene>
    <name evidence="2" type="primary">LOC106816254</name>
</gene>
<evidence type="ECO:0000313" key="1">
    <source>
        <dbReference type="Proteomes" id="UP000695022"/>
    </source>
</evidence>
<evidence type="ECO:0000313" key="2">
    <source>
        <dbReference type="RefSeq" id="XP_014676320.1"/>
    </source>
</evidence>
<sequence length="277" mass="30974">MLSPLAPSAGDFLYHRLDLIQSQVDTSQCRYFGNIAIKDRSTVKFAPDAFVDPYHYLDSNESNVTVRQYSQYMNDVTTFATNPGFKDGVRDDVVATMRAEVLWRESGLEKLHTRIPWRYIGTARGVFRQLPGTSSNKLYNPPQRPWYLRAMSNPGKLTISAPYRDALAADVGYVVTLSHTIVQPAKSRGNTGVATVSAVMGADYTLSHFYSLLAMNDACNGKSAIAKKYDTRLAVWSNVGPTISDIHGDCYGCRHECSDSQVRADEFDLDLDRIHRQ</sequence>
<dbReference type="InterPro" id="IPR029151">
    <property type="entry name" value="Sensor-like_sf"/>
</dbReference>
<dbReference type="InterPro" id="IPR051173">
    <property type="entry name" value="Ca_channel_alpha-2/delta"/>
</dbReference>
<dbReference type="Gene3D" id="3.30.450.20">
    <property type="entry name" value="PAS domain"/>
    <property type="match status" value="1"/>
</dbReference>
<protein>
    <submittedName>
        <fullName evidence="2">VWFA and cache domain-containing protein 1-like</fullName>
    </submittedName>
</protein>
<dbReference type="SUPFAM" id="SSF103190">
    <property type="entry name" value="Sensory domain-like"/>
    <property type="match status" value="1"/>
</dbReference>
<name>A0ABM1EVU9_PRICU</name>
<keyword evidence="1" id="KW-1185">Reference proteome</keyword>
<accession>A0ABM1EVU9</accession>
<organism evidence="1 2">
    <name type="scientific">Priapulus caudatus</name>
    <name type="common">Priapulid worm</name>
    <dbReference type="NCBI Taxonomy" id="37621"/>
    <lineage>
        <taxon>Eukaryota</taxon>
        <taxon>Metazoa</taxon>
        <taxon>Ecdysozoa</taxon>
        <taxon>Scalidophora</taxon>
        <taxon>Priapulida</taxon>
        <taxon>Priapulimorpha</taxon>
        <taxon>Priapulimorphida</taxon>
        <taxon>Priapulidae</taxon>
        <taxon>Priapulus</taxon>
    </lineage>
</organism>
<dbReference type="PANTHER" id="PTHR10166:SF66">
    <property type="entry name" value="VWFA AND CACHE DOMAIN-CONTAINING PROTEIN CG16868"/>
    <property type="match status" value="1"/>
</dbReference>
<dbReference type="Proteomes" id="UP000695022">
    <property type="component" value="Unplaced"/>
</dbReference>
<reference evidence="2" key="1">
    <citation type="submission" date="2025-08" db="UniProtKB">
        <authorList>
            <consortium name="RefSeq"/>
        </authorList>
    </citation>
    <scope>IDENTIFICATION</scope>
</reference>
<dbReference type="RefSeq" id="XP_014676320.1">
    <property type="nucleotide sequence ID" value="XM_014820834.1"/>
</dbReference>